<evidence type="ECO:0000256" key="8">
    <source>
        <dbReference type="ARBA" id="ARBA00024867"/>
    </source>
</evidence>
<dbReference type="InterPro" id="IPR003661">
    <property type="entry name" value="HisK_dim/P_dom"/>
</dbReference>
<dbReference type="InterPro" id="IPR005467">
    <property type="entry name" value="His_kinase_dom"/>
</dbReference>
<dbReference type="KEGG" id="cct:CC1_24430"/>
<keyword evidence="6 14" id="KW-0418">Kinase</keyword>
<feature type="transmembrane region" description="Helical" evidence="11">
    <location>
        <begin position="12"/>
        <end position="32"/>
    </location>
</feature>
<organism evidence="14 15">
    <name type="scientific">Coprococcus catus GD/7</name>
    <dbReference type="NCBI Taxonomy" id="717962"/>
    <lineage>
        <taxon>Bacteria</taxon>
        <taxon>Bacillati</taxon>
        <taxon>Bacillota</taxon>
        <taxon>Clostridia</taxon>
        <taxon>Lachnospirales</taxon>
        <taxon>Lachnospiraceae</taxon>
        <taxon>Coprococcus</taxon>
    </lineage>
</organism>
<dbReference type="Pfam" id="PF00512">
    <property type="entry name" value="HisKA"/>
    <property type="match status" value="1"/>
</dbReference>
<evidence type="ECO:0000259" key="13">
    <source>
        <dbReference type="PROSITE" id="PS50110"/>
    </source>
</evidence>
<evidence type="ECO:0000256" key="4">
    <source>
        <dbReference type="ARBA" id="ARBA00022553"/>
    </source>
</evidence>
<keyword evidence="10" id="KW-0175">Coiled coil</keyword>
<comment type="catalytic activity">
    <reaction evidence="1">
        <text>ATP + protein L-histidine = ADP + protein N-phospho-L-histidine.</text>
        <dbReference type="EC" id="2.7.13.3"/>
    </reaction>
</comment>
<evidence type="ECO:0000256" key="2">
    <source>
        <dbReference type="ARBA" id="ARBA00012438"/>
    </source>
</evidence>
<keyword evidence="11" id="KW-0472">Membrane</keyword>
<evidence type="ECO:0000256" key="1">
    <source>
        <dbReference type="ARBA" id="ARBA00000085"/>
    </source>
</evidence>
<keyword evidence="5" id="KW-0808">Transferase</keyword>
<evidence type="ECO:0000256" key="5">
    <source>
        <dbReference type="ARBA" id="ARBA00022679"/>
    </source>
</evidence>
<dbReference type="InterPro" id="IPR004358">
    <property type="entry name" value="Sig_transdc_His_kin-like_C"/>
</dbReference>
<evidence type="ECO:0000256" key="6">
    <source>
        <dbReference type="ARBA" id="ARBA00022777"/>
    </source>
</evidence>
<comment type="function">
    <text evidence="8">May play the central regulatory role in sporulation. It may be an element of the effector pathway responsible for the activation of sporulation genes in response to nutritional stress. Spo0A may act in concert with spo0H (a sigma factor) to control the expression of some genes that are critical to the sporulation process.</text>
</comment>
<keyword evidence="7" id="KW-0902">Two-component regulatory system</keyword>
<accession>D4J9S7</accession>
<dbReference type="InterPro" id="IPR036890">
    <property type="entry name" value="HATPase_C_sf"/>
</dbReference>
<dbReference type="InterPro" id="IPR036097">
    <property type="entry name" value="HisK_dim/P_sf"/>
</dbReference>
<dbReference type="InterPro" id="IPR003594">
    <property type="entry name" value="HATPase_dom"/>
</dbReference>
<evidence type="ECO:0000256" key="11">
    <source>
        <dbReference type="SAM" id="Phobius"/>
    </source>
</evidence>
<evidence type="ECO:0000259" key="12">
    <source>
        <dbReference type="PROSITE" id="PS50109"/>
    </source>
</evidence>
<dbReference type="EMBL" id="FP929038">
    <property type="protein sequence ID" value="CBK81098.1"/>
    <property type="molecule type" value="Genomic_DNA"/>
</dbReference>
<keyword evidence="11" id="KW-1133">Transmembrane helix</keyword>
<dbReference type="SMART" id="SM00388">
    <property type="entry name" value="HisKA"/>
    <property type="match status" value="1"/>
</dbReference>
<evidence type="ECO:0000313" key="15">
    <source>
        <dbReference type="Proteomes" id="UP000008798"/>
    </source>
</evidence>
<dbReference type="InterPro" id="IPR011006">
    <property type="entry name" value="CheY-like_superfamily"/>
</dbReference>
<dbReference type="Gene3D" id="1.10.287.130">
    <property type="match status" value="1"/>
</dbReference>
<feature type="modified residue" description="4-aspartylphosphate" evidence="9">
    <location>
        <position position="661"/>
    </location>
</feature>
<name>D4J9S7_9FIRM</name>
<feature type="coiled-coil region" evidence="10">
    <location>
        <begin position="328"/>
        <end position="355"/>
    </location>
</feature>
<dbReference type="STRING" id="717962.CC1_24430"/>
<protein>
    <recommendedName>
        <fullName evidence="3">Stage 0 sporulation protein A homolog</fullName>
        <ecNumber evidence="2">2.7.13.3</ecNumber>
    </recommendedName>
</protein>
<gene>
    <name evidence="14" type="ORF">CC1_24430</name>
</gene>
<reference evidence="14 15" key="1">
    <citation type="submission" date="2010-03" db="EMBL/GenBank/DDBJ databases">
        <title>The genome sequence of Coprococcus catus GD/7.</title>
        <authorList>
            <consortium name="metaHIT consortium -- http://www.metahit.eu/"/>
            <person name="Pajon A."/>
            <person name="Turner K."/>
            <person name="Parkhill J."/>
            <person name="Duncan S."/>
            <person name="Flint H."/>
        </authorList>
    </citation>
    <scope>NUCLEOTIDE SEQUENCE [LARGE SCALE GENOMIC DNA]</scope>
    <source>
        <strain evidence="14 15">GD/7</strain>
    </source>
</reference>
<dbReference type="CDD" id="cd17546">
    <property type="entry name" value="REC_hyHK_CKI1_RcsC-like"/>
    <property type="match status" value="1"/>
</dbReference>
<dbReference type="HOGENOM" id="CLU_000445_114_21_9"/>
<dbReference type="Gene3D" id="3.30.565.10">
    <property type="entry name" value="Histidine kinase-like ATPase, C-terminal domain"/>
    <property type="match status" value="1"/>
</dbReference>
<dbReference type="GO" id="GO:0000155">
    <property type="term" value="F:phosphorelay sensor kinase activity"/>
    <property type="evidence" value="ECO:0007669"/>
    <property type="project" value="InterPro"/>
</dbReference>
<dbReference type="PROSITE" id="PS50109">
    <property type="entry name" value="HIS_KIN"/>
    <property type="match status" value="1"/>
</dbReference>
<keyword evidence="11" id="KW-0812">Transmembrane</keyword>
<dbReference type="PROSITE" id="PS50110">
    <property type="entry name" value="RESPONSE_REGULATORY"/>
    <property type="match status" value="1"/>
</dbReference>
<dbReference type="SUPFAM" id="SSF55874">
    <property type="entry name" value="ATPase domain of HSP90 chaperone/DNA topoisomerase II/histidine kinase"/>
    <property type="match status" value="1"/>
</dbReference>
<dbReference type="PANTHER" id="PTHR43047">
    <property type="entry name" value="TWO-COMPONENT HISTIDINE PROTEIN KINASE"/>
    <property type="match status" value="1"/>
</dbReference>
<dbReference type="Proteomes" id="UP000008798">
    <property type="component" value="Chromosome"/>
</dbReference>
<dbReference type="Pfam" id="PF00072">
    <property type="entry name" value="Response_reg"/>
    <property type="match status" value="1"/>
</dbReference>
<dbReference type="SMART" id="SM00387">
    <property type="entry name" value="HATPase_c"/>
    <property type="match status" value="1"/>
</dbReference>
<evidence type="ECO:0000256" key="3">
    <source>
        <dbReference type="ARBA" id="ARBA00018672"/>
    </source>
</evidence>
<feature type="domain" description="Histidine kinase" evidence="12">
    <location>
        <begin position="362"/>
        <end position="587"/>
    </location>
</feature>
<evidence type="ECO:0000256" key="7">
    <source>
        <dbReference type="ARBA" id="ARBA00023012"/>
    </source>
</evidence>
<dbReference type="AlphaFoldDB" id="D4J9S7"/>
<dbReference type="SUPFAM" id="SSF47384">
    <property type="entry name" value="Homodimeric domain of signal transducing histidine kinase"/>
    <property type="match status" value="1"/>
</dbReference>
<proteinExistence type="predicted"/>
<evidence type="ECO:0000256" key="9">
    <source>
        <dbReference type="PROSITE-ProRule" id="PRU00169"/>
    </source>
</evidence>
<reference evidence="14 15" key="2">
    <citation type="submission" date="2010-03" db="EMBL/GenBank/DDBJ databases">
        <authorList>
            <person name="Pajon A."/>
        </authorList>
    </citation>
    <scope>NUCLEOTIDE SEQUENCE [LARGE SCALE GENOMIC DNA]</scope>
    <source>
        <strain evidence="14 15">GD/7</strain>
    </source>
</reference>
<dbReference type="EC" id="2.7.13.3" evidence="2"/>
<dbReference type="SUPFAM" id="SSF52172">
    <property type="entry name" value="CheY-like"/>
    <property type="match status" value="1"/>
</dbReference>
<keyword evidence="4 9" id="KW-0597">Phosphoprotein</keyword>
<dbReference type="PATRIC" id="fig|717962.3.peg.2341"/>
<sequence>MERRRTRSWKRIAGLEIALGLLILAVIFVLAVNRDMKRAEGELLKNVEYMKEQCNDSEIRDLASEAKSLLRVTESVEQICWRLENGEDIQNSDGTDAKELANWAKDCYMDGLILLDDRGNIQNSTDTSGFGCAEVLGMVELDALMDTLSFSEKSYALRVTLEDESHIDMAAVGRKDGKGVVVGYFYTSSVYARTINNSIRAIVSGFTMEMNGTIAISKGNQIMISNNRDLEGTKIEDIRILKRIMERGTGSKMTYARNDNNLLSHYFGLMDKSKDYYIYAFMDEHKVFLTTLPNVLYALVVYIMAVAVVDMLLWRIDKIYQQKEAMAQREYTAALEEKNKQLQEAVVQARKANAAKSNFLSRMSHDMRTPLNGIVGLLKIDEDHFEDQELVKENHKKMQISADHLLSLINDVLQMSKIEDGTVSLTHECIDLNKLFEEIVTIIRGKALEAGISWESEKEKSAVSYPYVYGSPLHLRQIFLNIYGNCIKYNRPGGKVSTRVETLEEHDGICTYRWTISDTGVGMSREFLEHIYEPFVQEKNDARSVYHGIGLGMSIVKELIDQMGGSISIESEPGKGSTFMVAIPFEIAPAPTQHPDENTGKTGDISGLHLMMAEDNELNAQIAETLLEDQGAEVTVVYNGKQAADLFETNPAGTFDAILMDIMMPVMDGLTAARTIRALDRPDAKTIPIIAMTANAFKEDEEKCLEAGMNVHLIKPLDIEKVKQTIEGQVRVHQ</sequence>
<evidence type="ECO:0000256" key="10">
    <source>
        <dbReference type="SAM" id="Coils"/>
    </source>
</evidence>
<dbReference type="SMART" id="SM00448">
    <property type="entry name" value="REC"/>
    <property type="match status" value="1"/>
</dbReference>
<dbReference type="InterPro" id="IPR001789">
    <property type="entry name" value="Sig_transdc_resp-reg_receiver"/>
</dbReference>
<dbReference type="Pfam" id="PF02518">
    <property type="entry name" value="HATPase_c"/>
    <property type="match status" value="1"/>
</dbReference>
<feature type="domain" description="Response regulatory" evidence="13">
    <location>
        <begin position="609"/>
        <end position="730"/>
    </location>
</feature>
<dbReference type="PRINTS" id="PR00344">
    <property type="entry name" value="BCTRLSENSOR"/>
</dbReference>
<evidence type="ECO:0000313" key="14">
    <source>
        <dbReference type="EMBL" id="CBK81098.1"/>
    </source>
</evidence>
<dbReference type="Gene3D" id="3.40.50.2300">
    <property type="match status" value="1"/>
</dbReference>
<dbReference type="CDD" id="cd00082">
    <property type="entry name" value="HisKA"/>
    <property type="match status" value="1"/>
</dbReference>
<dbReference type="RefSeq" id="WP_015514657.1">
    <property type="nucleotide sequence ID" value="NC_021009.1"/>
</dbReference>